<keyword evidence="1 2" id="KW-0732">Signal</keyword>
<dbReference type="Pfam" id="PF00149">
    <property type="entry name" value="Metallophos"/>
    <property type="match status" value="1"/>
</dbReference>
<dbReference type="InterPro" id="IPR006179">
    <property type="entry name" value="5_nucleotidase/apyrase"/>
</dbReference>
<evidence type="ECO:0000256" key="2">
    <source>
        <dbReference type="RuleBase" id="RU362119"/>
    </source>
</evidence>
<keyword evidence="2" id="KW-0378">Hydrolase</keyword>
<dbReference type="SUPFAM" id="SSF56300">
    <property type="entry name" value="Metallo-dependent phosphatases"/>
    <property type="match status" value="1"/>
</dbReference>
<dbReference type="InterPro" id="IPR036907">
    <property type="entry name" value="5'-Nucleotdase_C_sf"/>
</dbReference>
<dbReference type="PROSITE" id="PS51257">
    <property type="entry name" value="PROKAR_LIPOPROTEIN"/>
    <property type="match status" value="1"/>
</dbReference>
<evidence type="ECO:0000313" key="5">
    <source>
        <dbReference type="EMBL" id="MEK8028770.1"/>
    </source>
</evidence>
<gene>
    <name evidence="5" type="ORF">AACH11_22650</name>
</gene>
<evidence type="ECO:0000313" key="6">
    <source>
        <dbReference type="Proteomes" id="UP001368500"/>
    </source>
</evidence>
<name>A0ABU9BIH9_9BURK</name>
<dbReference type="Pfam" id="PF02872">
    <property type="entry name" value="5_nucleotid_C"/>
    <property type="match status" value="1"/>
</dbReference>
<reference evidence="5 6" key="1">
    <citation type="submission" date="2024-04" db="EMBL/GenBank/DDBJ databases">
        <title>Novel species of the genus Ideonella isolated from streams.</title>
        <authorList>
            <person name="Lu H."/>
        </authorList>
    </citation>
    <scope>NUCLEOTIDE SEQUENCE [LARGE SCALE GENOMIC DNA]</scope>
    <source>
        <strain evidence="5 6">BYS139W</strain>
    </source>
</reference>
<dbReference type="Gene3D" id="3.90.780.10">
    <property type="entry name" value="5'-Nucleotidase, C-terminal domain"/>
    <property type="match status" value="1"/>
</dbReference>
<dbReference type="InterPro" id="IPR004843">
    <property type="entry name" value="Calcineurin-like_PHP"/>
</dbReference>
<dbReference type="Gene3D" id="3.60.21.10">
    <property type="match status" value="1"/>
</dbReference>
<dbReference type="PANTHER" id="PTHR11575:SF24">
    <property type="entry name" value="5'-NUCLEOTIDASE"/>
    <property type="match status" value="1"/>
</dbReference>
<feature type="chain" id="PRO_5044995739" evidence="2">
    <location>
        <begin position="23"/>
        <end position="644"/>
    </location>
</feature>
<feature type="domain" description="5'-Nucleotidase C-terminal" evidence="4">
    <location>
        <begin position="435"/>
        <end position="606"/>
    </location>
</feature>
<dbReference type="RefSeq" id="WP_341376558.1">
    <property type="nucleotide sequence ID" value="NZ_JBBUTF010000030.1"/>
</dbReference>
<accession>A0ABU9BIH9</accession>
<dbReference type="Proteomes" id="UP001368500">
    <property type="component" value="Unassembled WGS sequence"/>
</dbReference>
<dbReference type="InterPro" id="IPR029052">
    <property type="entry name" value="Metallo-depent_PP-like"/>
</dbReference>
<dbReference type="EMBL" id="JBBUTF010000030">
    <property type="protein sequence ID" value="MEK8028770.1"/>
    <property type="molecule type" value="Genomic_DNA"/>
</dbReference>
<dbReference type="InterPro" id="IPR008334">
    <property type="entry name" value="5'-Nucleotdase_C"/>
</dbReference>
<dbReference type="SUPFAM" id="SSF55816">
    <property type="entry name" value="5'-nucleotidase (syn. UDP-sugar hydrolase), C-terminal domain"/>
    <property type="match status" value="1"/>
</dbReference>
<evidence type="ECO:0000259" key="4">
    <source>
        <dbReference type="Pfam" id="PF02872"/>
    </source>
</evidence>
<dbReference type="PANTHER" id="PTHR11575">
    <property type="entry name" value="5'-NUCLEOTIDASE-RELATED"/>
    <property type="match status" value="1"/>
</dbReference>
<keyword evidence="2" id="KW-0547">Nucleotide-binding</keyword>
<evidence type="ECO:0000256" key="1">
    <source>
        <dbReference type="ARBA" id="ARBA00022729"/>
    </source>
</evidence>
<comment type="similarity">
    <text evidence="2">Belongs to the 5'-nucleotidase family.</text>
</comment>
<proteinExistence type="inferred from homology"/>
<keyword evidence="6" id="KW-1185">Reference proteome</keyword>
<organism evidence="5 6">
    <name type="scientific">Pseudaquabacterium rugosum</name>
    <dbReference type="NCBI Taxonomy" id="2984194"/>
    <lineage>
        <taxon>Bacteria</taxon>
        <taxon>Pseudomonadati</taxon>
        <taxon>Pseudomonadota</taxon>
        <taxon>Betaproteobacteria</taxon>
        <taxon>Burkholderiales</taxon>
        <taxon>Sphaerotilaceae</taxon>
        <taxon>Pseudaquabacterium</taxon>
    </lineage>
</organism>
<feature type="domain" description="Calcineurin-like phosphoesterase" evidence="3">
    <location>
        <begin position="112"/>
        <end position="357"/>
    </location>
</feature>
<sequence>MNRKTLIALAAAGLCAHGAALAAASCPIGSATGTVTLGTTATTVPDRVAADCRTVDAWINDESPWGSQAAFLAHVSSVTMSLHKAGTLTAAERARLLAAAQASRIGAEITVKLIAFNDFHGYVKPFEGSSSNPGVARFSTRIKALKAANPLHAVVSAGDMIGASPLTSALFKDEPTIEAMNRIGIDFNAVGNHEFDEGRAELLRMQRGGNHPSDAFSGLGLPVDKRADGQFAGAKFDFLAANVSDTATGRTLLPAYGVKDFLGNKMAFIGMTLEGTPTIVSPAGVAGLRFADEADTVNALIPKLRAEGIQSIVVLIHEGGAAVSGTAGCPSISGPIVDIVNRLDPAVDLVISGHTHQAYNCRIAKRDGSLVRVTSQGQYARNLGDIDVTIDTRTKDVIATSATILTTGTTTAEDPALTDLIAHYDNLAAVPKSRVIGQITQAISRTQNAAGESPLGDVIADAQLAATRSAGTGAAVIAFMNPGGIRADLPYNAARTTPGSAPAGHVTYGDAFTVQPFGNSLVTMTLSGAQIQTLLETQFVGCNGQTVERMLQVSDGFRYSYAANNGCGLRVTGMTLNGVVIQPAASYRVTVNSFLADGGDGFAVLTQGGNRLGGDVDTDAFEKYLQANPSGVAPGPVNRIVRQN</sequence>
<feature type="signal peptide" evidence="2">
    <location>
        <begin position="1"/>
        <end position="22"/>
    </location>
</feature>
<evidence type="ECO:0000259" key="3">
    <source>
        <dbReference type="Pfam" id="PF00149"/>
    </source>
</evidence>
<dbReference type="PRINTS" id="PR01607">
    <property type="entry name" value="APYRASEFAMLY"/>
</dbReference>
<protein>
    <submittedName>
        <fullName evidence="5">Bifunctional metallophosphatase/5'-nucleotidase</fullName>
    </submittedName>
</protein>
<comment type="caution">
    <text evidence="5">The sequence shown here is derived from an EMBL/GenBank/DDBJ whole genome shotgun (WGS) entry which is preliminary data.</text>
</comment>